<feature type="compositionally biased region" description="Polar residues" evidence="2">
    <location>
        <begin position="172"/>
        <end position="183"/>
    </location>
</feature>
<organism evidence="3 4">
    <name type="scientific">Teratosphaeria destructans</name>
    <dbReference type="NCBI Taxonomy" id="418781"/>
    <lineage>
        <taxon>Eukaryota</taxon>
        <taxon>Fungi</taxon>
        <taxon>Dikarya</taxon>
        <taxon>Ascomycota</taxon>
        <taxon>Pezizomycotina</taxon>
        <taxon>Dothideomycetes</taxon>
        <taxon>Dothideomycetidae</taxon>
        <taxon>Mycosphaerellales</taxon>
        <taxon>Teratosphaeriaceae</taxon>
        <taxon>Teratosphaeria</taxon>
    </lineage>
</organism>
<feature type="compositionally biased region" description="Low complexity" evidence="2">
    <location>
        <begin position="225"/>
        <end position="234"/>
    </location>
</feature>
<keyword evidence="1" id="KW-0175">Coiled coil</keyword>
<protein>
    <submittedName>
        <fullName evidence="3">Outer membrane lipoprotein A</fullName>
    </submittedName>
</protein>
<feature type="coiled-coil region" evidence="1">
    <location>
        <begin position="678"/>
        <end position="715"/>
    </location>
</feature>
<feature type="compositionally biased region" description="Basic and acidic residues" evidence="2">
    <location>
        <begin position="268"/>
        <end position="278"/>
    </location>
</feature>
<keyword evidence="3" id="KW-0449">Lipoprotein</keyword>
<feature type="region of interest" description="Disordered" evidence="2">
    <location>
        <begin position="169"/>
        <end position="317"/>
    </location>
</feature>
<dbReference type="AlphaFoldDB" id="A0A9W7SWR5"/>
<reference evidence="3 4" key="2">
    <citation type="journal article" date="2021" name="Curr. Genet.">
        <title>Genetic response to nitrogen starvation in the aggressive Eucalyptus foliar pathogen Teratosphaeria destructans.</title>
        <authorList>
            <person name="Havenga M."/>
            <person name="Wingfield B.D."/>
            <person name="Wingfield M.J."/>
            <person name="Dreyer L.L."/>
            <person name="Roets F."/>
            <person name="Aylward J."/>
        </authorList>
    </citation>
    <scope>NUCLEOTIDE SEQUENCE [LARGE SCALE GENOMIC DNA]</scope>
    <source>
        <strain evidence="3">CMW44962</strain>
    </source>
</reference>
<comment type="caution">
    <text evidence="3">The sequence shown here is derived from an EMBL/GenBank/DDBJ whole genome shotgun (WGS) entry which is preliminary data.</text>
</comment>
<feature type="compositionally biased region" description="Polar residues" evidence="2">
    <location>
        <begin position="301"/>
        <end position="313"/>
    </location>
</feature>
<evidence type="ECO:0000313" key="4">
    <source>
        <dbReference type="Proteomes" id="UP001138500"/>
    </source>
</evidence>
<feature type="compositionally biased region" description="Basic and acidic residues" evidence="2">
    <location>
        <begin position="235"/>
        <end position="258"/>
    </location>
</feature>
<evidence type="ECO:0000313" key="3">
    <source>
        <dbReference type="EMBL" id="KAH9838158.1"/>
    </source>
</evidence>
<reference evidence="3 4" key="1">
    <citation type="journal article" date="2018" name="IMA Fungus">
        <title>IMA Genome-F 10: Nine draft genome sequences of Claviceps purpurea s.lat., including C. arundinis, C. humidiphila, and C. cf. spartinae, pseudomolecules for the pitch canker pathogen Fusarium circinatum, draft genome of Davidsoniella eucalypti, Grosmannia galeiformis, Quambalaria eucalypti, and Teratosphaeria destructans.</title>
        <authorList>
            <person name="Wingfield B.D."/>
            <person name="Liu M."/>
            <person name="Nguyen H.D."/>
            <person name="Lane F.A."/>
            <person name="Morgan S.W."/>
            <person name="De Vos L."/>
            <person name="Wilken P.M."/>
            <person name="Duong T.A."/>
            <person name="Aylward J."/>
            <person name="Coetzee M.P."/>
            <person name="Dadej K."/>
            <person name="De Beer Z.W."/>
            <person name="Findlay W."/>
            <person name="Havenga M."/>
            <person name="Kolarik M."/>
            <person name="Menzies J.G."/>
            <person name="Naidoo K."/>
            <person name="Pochopski O."/>
            <person name="Shoukouhi P."/>
            <person name="Santana Q.C."/>
            <person name="Seifert K.A."/>
            <person name="Soal N."/>
            <person name="Steenkamp E.T."/>
            <person name="Tatham C.T."/>
            <person name="van der Nest M.A."/>
            <person name="Wingfield M.J."/>
        </authorList>
    </citation>
    <scope>NUCLEOTIDE SEQUENCE [LARGE SCALE GENOMIC DNA]</scope>
    <source>
        <strain evidence="3">CMW44962</strain>
    </source>
</reference>
<accession>A0A9W7SWR5</accession>
<dbReference type="Proteomes" id="UP001138500">
    <property type="component" value="Unassembled WGS sequence"/>
</dbReference>
<keyword evidence="4" id="KW-1185">Reference proteome</keyword>
<sequence length="801" mass="90314">MPKVETHDPSIAEIIEQLNIQLAAEAGIRRSACASLNRLGHISDFKRQKLLGDATPVTEQLASLSDQATEELDGLLRTFVISKALANKYVRPSLNTLLDRDTGFLRPYEFIACFGQEYLTREQFVKALAKLSAHYTGTFEEAYIELLHTRDEYWTGRCRPDKPATRWLTRVVTDTTTRIQNKQGPAKSRRGRPPGKKQREEQPGEEQPGGEHPEQEQPEPEQPEQEQPGQGQPEQEQRGDDWREADQTQRDQREREQLEECQGGQDRILAETQEHQPPPEDDPAQQDQDYDHNIGDGFTSIDETPSTRDQCLCSSPPLPEQARAATFDSHASQLNQWSGINSFIDPHWSGDHSVSSLRFESFRHLSPSIHCAPAVLSDSPPHTAMSKRSGEGISQVAAMKRQRTTPTPDAQGPEILRWFSKQQAAAAAKTLEAPDGRIDAATLYAALHFLGSNAGYHVVDDGLLCTGREDDMVADYWYQLNTSGYKFLLLPLRSASEHRWCLAEIDMRTARVLVFADTLTEEHDAEPDPEGNEIPEAQTRVIDTFLAHLCLVRSGLPDSLDLAHLPEADEWSLHRGTLDLSQQSKPEQDSELYWVAAWISRMYCLTPWPSIDSRWWRTSLQRAFLALGNGIDLTAEHDELALEDIGQEAIPDGAHAEEMRTALLASLARARQMPAKTYSELEKKLQGDTAKLKRIQEVEEMIQSTRMSLEKERRSNPRGDIAKNMQDTLKSAYKDLAILNAPCVRFTFSVELRLHALQRSHTKGFMQAVRMGEVLQQYYSSRSQEVSATISGLFQEFLKLG</sequence>
<feature type="compositionally biased region" description="Basic residues" evidence="2">
    <location>
        <begin position="187"/>
        <end position="196"/>
    </location>
</feature>
<proteinExistence type="predicted"/>
<evidence type="ECO:0000256" key="1">
    <source>
        <dbReference type="SAM" id="Coils"/>
    </source>
</evidence>
<gene>
    <name evidence="3" type="ORF">Tdes44962_MAKER08259</name>
</gene>
<dbReference type="EMBL" id="RIBY02000735">
    <property type="protein sequence ID" value="KAH9838158.1"/>
    <property type="molecule type" value="Genomic_DNA"/>
</dbReference>
<name>A0A9W7SWR5_9PEZI</name>
<evidence type="ECO:0000256" key="2">
    <source>
        <dbReference type="SAM" id="MobiDB-lite"/>
    </source>
</evidence>